<organism evidence="1 2">
    <name type="scientific">Trypanosoma rangeli</name>
    <dbReference type="NCBI Taxonomy" id="5698"/>
    <lineage>
        <taxon>Eukaryota</taxon>
        <taxon>Discoba</taxon>
        <taxon>Euglenozoa</taxon>
        <taxon>Kinetoplastea</taxon>
        <taxon>Metakinetoplastina</taxon>
        <taxon>Trypanosomatida</taxon>
        <taxon>Trypanosomatidae</taxon>
        <taxon>Trypanosoma</taxon>
        <taxon>Herpetosoma</taxon>
    </lineage>
</organism>
<evidence type="ECO:0000313" key="1">
    <source>
        <dbReference type="EMBL" id="RNF02661.1"/>
    </source>
</evidence>
<accession>A0A3R7MHN9</accession>
<comment type="caution">
    <text evidence="1">The sequence shown here is derived from an EMBL/GenBank/DDBJ whole genome shotgun (WGS) entry which is preliminary data.</text>
</comment>
<name>A0A3R7MHN9_TRYRA</name>
<dbReference type="GeneID" id="40330180"/>
<reference evidence="1 2" key="1">
    <citation type="journal article" date="2018" name="BMC Genomics">
        <title>Genomic comparison of Trypanosoma conorhini and Trypanosoma rangeli to Trypanosoma cruzi strains of high and low virulence.</title>
        <authorList>
            <person name="Bradwell K.R."/>
            <person name="Koparde V.N."/>
            <person name="Matveyev A.V."/>
            <person name="Serrano M.G."/>
            <person name="Alves J.M."/>
            <person name="Parikh H."/>
            <person name="Huang B."/>
            <person name="Lee V."/>
            <person name="Espinosa-Alvarez O."/>
            <person name="Ortiz P.A."/>
            <person name="Costa-Martins A.G."/>
            <person name="Teixeira M.M."/>
            <person name="Buck G.A."/>
        </authorList>
    </citation>
    <scope>NUCLEOTIDE SEQUENCE [LARGE SCALE GENOMIC DNA]</scope>
    <source>
        <strain evidence="1 2">AM80</strain>
    </source>
</reference>
<proteinExistence type="predicted"/>
<dbReference type="AlphaFoldDB" id="A0A3R7MHN9"/>
<dbReference type="Proteomes" id="UP000283634">
    <property type="component" value="Unassembled WGS sequence"/>
</dbReference>
<keyword evidence="2" id="KW-1185">Reference proteome</keyword>
<dbReference type="OrthoDB" id="79687at2759"/>
<evidence type="ECO:0000313" key="2">
    <source>
        <dbReference type="Proteomes" id="UP000283634"/>
    </source>
</evidence>
<protein>
    <submittedName>
        <fullName evidence="1">Uncharacterized protein</fullName>
    </submittedName>
</protein>
<dbReference type="RefSeq" id="XP_029237052.1">
    <property type="nucleotide sequence ID" value="XM_029383099.1"/>
</dbReference>
<sequence>MDLLLQFFGNDCDKNAIILPFLERCVEVKLERKKVAELAVDRIAQLVEAIGGLKFCDSLPDHLIDLLLGELQSDTTVFISLGRVVWYASIATRQLIETRLIHHAGARTF</sequence>
<dbReference type="EMBL" id="MKGL01000223">
    <property type="protein sequence ID" value="RNF02661.1"/>
    <property type="molecule type" value="Genomic_DNA"/>
</dbReference>
<gene>
    <name evidence="1" type="ORF">TraAM80_06247</name>
</gene>